<dbReference type="GO" id="GO:0001682">
    <property type="term" value="P:tRNA 5'-leader removal"/>
    <property type="evidence" value="ECO:0007669"/>
    <property type="project" value="UniProtKB-UniRule"/>
</dbReference>
<dbReference type="InterPro" id="IPR020539">
    <property type="entry name" value="RNase_P_CS"/>
</dbReference>
<dbReference type="InterPro" id="IPR000100">
    <property type="entry name" value="RNase_P"/>
</dbReference>
<accession>A0A7C9M271</accession>
<evidence type="ECO:0000256" key="3">
    <source>
        <dbReference type="ARBA" id="ARBA00022722"/>
    </source>
</evidence>
<evidence type="ECO:0000256" key="7">
    <source>
        <dbReference type="HAMAP-Rule" id="MF_00227"/>
    </source>
</evidence>
<evidence type="ECO:0000256" key="6">
    <source>
        <dbReference type="ARBA" id="ARBA00022884"/>
    </source>
</evidence>
<evidence type="ECO:0000256" key="4">
    <source>
        <dbReference type="ARBA" id="ARBA00022759"/>
    </source>
</evidence>
<keyword evidence="5 7" id="KW-0378">Hydrolase</keyword>
<keyword evidence="10" id="KW-1185">Reference proteome</keyword>
<dbReference type="GO" id="GO:0000049">
    <property type="term" value="F:tRNA binding"/>
    <property type="evidence" value="ECO:0007669"/>
    <property type="project" value="UniProtKB-UniRule"/>
</dbReference>
<proteinExistence type="inferred from homology"/>
<evidence type="ECO:0000313" key="10">
    <source>
        <dbReference type="Proteomes" id="UP000479692"/>
    </source>
</evidence>
<dbReference type="HAMAP" id="MF_00227">
    <property type="entry name" value="RNase_P"/>
    <property type="match status" value="1"/>
</dbReference>
<dbReference type="EMBL" id="WOXT01000001">
    <property type="protein sequence ID" value="MUV13182.1"/>
    <property type="molecule type" value="Genomic_DNA"/>
</dbReference>
<gene>
    <name evidence="7 9" type="primary">rnpA</name>
    <name evidence="9" type="ORF">GN331_03075</name>
</gene>
<dbReference type="PANTHER" id="PTHR33992:SF1">
    <property type="entry name" value="RIBONUCLEASE P PROTEIN COMPONENT"/>
    <property type="match status" value="1"/>
</dbReference>
<dbReference type="PANTHER" id="PTHR33992">
    <property type="entry name" value="RIBONUCLEASE P PROTEIN COMPONENT"/>
    <property type="match status" value="1"/>
</dbReference>
<dbReference type="RefSeq" id="WP_156640206.1">
    <property type="nucleotide sequence ID" value="NZ_WOXT01000001.1"/>
</dbReference>
<keyword evidence="6 7" id="KW-0694">RNA-binding</keyword>
<keyword evidence="4 7" id="KW-0255">Endonuclease</keyword>
<dbReference type="SUPFAM" id="SSF54211">
    <property type="entry name" value="Ribosomal protein S5 domain 2-like"/>
    <property type="match status" value="1"/>
</dbReference>
<evidence type="ECO:0000256" key="2">
    <source>
        <dbReference type="ARBA" id="ARBA00022694"/>
    </source>
</evidence>
<reference evidence="9 10" key="1">
    <citation type="submission" date="2019-12" db="EMBL/GenBank/DDBJ databases">
        <authorList>
            <person name="Xu J."/>
        </authorList>
    </citation>
    <scope>NUCLEOTIDE SEQUENCE [LARGE SCALE GENOMIC DNA]</scope>
    <source>
        <strain evidence="9 10">HX-5-24</strain>
    </source>
</reference>
<dbReference type="PROSITE" id="PS00648">
    <property type="entry name" value="RIBONUCLEASE_P"/>
    <property type="match status" value="1"/>
</dbReference>
<dbReference type="InterPro" id="IPR014721">
    <property type="entry name" value="Ribsml_uS5_D2-typ_fold_subgr"/>
</dbReference>
<dbReference type="EC" id="3.1.26.5" evidence="7 8"/>
<evidence type="ECO:0000313" key="9">
    <source>
        <dbReference type="EMBL" id="MUV13182.1"/>
    </source>
</evidence>
<dbReference type="GO" id="GO:0042781">
    <property type="term" value="F:3'-tRNA processing endoribonuclease activity"/>
    <property type="evidence" value="ECO:0007669"/>
    <property type="project" value="TreeGrafter"/>
</dbReference>
<comment type="caution">
    <text evidence="9">The sequence shown here is derived from an EMBL/GenBank/DDBJ whole genome shotgun (WGS) entry which is preliminary data.</text>
</comment>
<keyword evidence="3 7" id="KW-0540">Nuclease</keyword>
<comment type="function">
    <text evidence="1 7">RNaseP catalyzes the removal of the 5'-leader sequence from pre-tRNA to produce the mature 5'-terminus. It can also cleave other RNA substrates such as 4.5S RNA. The protein component plays an auxiliary but essential role in vivo by binding to the 5'-leader sequence and broadening the substrate specificity of the ribozyme.</text>
</comment>
<dbReference type="Pfam" id="PF00825">
    <property type="entry name" value="Ribonuclease_P"/>
    <property type="match status" value="1"/>
</dbReference>
<dbReference type="NCBIfam" id="TIGR00188">
    <property type="entry name" value="rnpA"/>
    <property type="match status" value="1"/>
</dbReference>
<protein>
    <recommendedName>
        <fullName evidence="7 8">Ribonuclease P protein component</fullName>
        <shortName evidence="7">RNase P protein</shortName>
        <shortName evidence="7">RNaseP protein</shortName>
        <ecNumber evidence="7 8">3.1.26.5</ecNumber>
    </recommendedName>
    <alternativeName>
        <fullName evidence="7">Protein C5</fullName>
    </alternativeName>
</protein>
<dbReference type="AlphaFoldDB" id="A0A7C9M271"/>
<evidence type="ECO:0000256" key="8">
    <source>
        <dbReference type="NCBIfam" id="TIGR00188"/>
    </source>
</evidence>
<evidence type="ECO:0000256" key="1">
    <source>
        <dbReference type="ARBA" id="ARBA00002663"/>
    </source>
</evidence>
<sequence>MDAGLPRSARVRQRAEFDRVFAEGRRNADPLMSLHWLRGDKPARLGLAVSRKVDPRAVGRNRIKRVLRAEFRTLRLLLADGDYVLVLRAAARESDGNALRVAMTSLFRRAGALPPPSVGGTMPAACLPGDPPPSP</sequence>
<comment type="catalytic activity">
    <reaction evidence="7">
        <text>Endonucleolytic cleavage of RNA, removing 5'-extranucleotides from tRNA precursor.</text>
        <dbReference type="EC" id="3.1.26.5"/>
    </reaction>
</comment>
<dbReference type="GO" id="GO:0030677">
    <property type="term" value="C:ribonuclease P complex"/>
    <property type="evidence" value="ECO:0007669"/>
    <property type="project" value="TreeGrafter"/>
</dbReference>
<comment type="similarity">
    <text evidence="7">Belongs to the RnpA family.</text>
</comment>
<keyword evidence="2 7" id="KW-0819">tRNA processing</keyword>
<dbReference type="Proteomes" id="UP000479692">
    <property type="component" value="Unassembled WGS sequence"/>
</dbReference>
<organism evidence="9 10">
    <name type="scientific">Noviluteimonas gilva</name>
    <dbReference type="NCBI Taxonomy" id="2682097"/>
    <lineage>
        <taxon>Bacteria</taxon>
        <taxon>Pseudomonadati</taxon>
        <taxon>Pseudomonadota</taxon>
        <taxon>Gammaproteobacteria</taxon>
        <taxon>Lysobacterales</taxon>
        <taxon>Lysobacteraceae</taxon>
        <taxon>Noviluteimonas</taxon>
    </lineage>
</organism>
<comment type="subunit">
    <text evidence="7">Consists of a catalytic RNA component (M1 or rnpB) and a protein subunit.</text>
</comment>
<evidence type="ECO:0000256" key="5">
    <source>
        <dbReference type="ARBA" id="ARBA00022801"/>
    </source>
</evidence>
<name>A0A7C9M271_9GAMM</name>
<dbReference type="GO" id="GO:0004526">
    <property type="term" value="F:ribonuclease P activity"/>
    <property type="evidence" value="ECO:0007669"/>
    <property type="project" value="UniProtKB-UniRule"/>
</dbReference>
<dbReference type="InterPro" id="IPR020568">
    <property type="entry name" value="Ribosomal_Su5_D2-typ_SF"/>
</dbReference>
<dbReference type="Gene3D" id="3.30.230.10">
    <property type="match status" value="1"/>
</dbReference>